<evidence type="ECO:0000313" key="3">
    <source>
        <dbReference type="Proteomes" id="UP000064967"/>
    </source>
</evidence>
<accession>A0A0K1QFW4</accession>
<evidence type="ECO:0000313" key="2">
    <source>
        <dbReference type="EMBL" id="AKV04552.1"/>
    </source>
</evidence>
<feature type="region of interest" description="Disordered" evidence="1">
    <location>
        <begin position="14"/>
        <end position="44"/>
    </location>
</feature>
<gene>
    <name evidence="2" type="ORF">AKJ09_11215</name>
</gene>
<dbReference type="STRING" id="1391654.AKJ09_11215"/>
<dbReference type="Proteomes" id="UP000064967">
    <property type="component" value="Chromosome"/>
</dbReference>
<dbReference type="EMBL" id="CP012333">
    <property type="protein sequence ID" value="AKV04552.1"/>
    <property type="molecule type" value="Genomic_DNA"/>
</dbReference>
<proteinExistence type="predicted"/>
<dbReference type="AlphaFoldDB" id="A0A0K1QFW4"/>
<organism evidence="2 3">
    <name type="scientific">Labilithrix luteola</name>
    <dbReference type="NCBI Taxonomy" id="1391654"/>
    <lineage>
        <taxon>Bacteria</taxon>
        <taxon>Pseudomonadati</taxon>
        <taxon>Myxococcota</taxon>
        <taxon>Polyangia</taxon>
        <taxon>Polyangiales</taxon>
        <taxon>Labilitrichaceae</taxon>
        <taxon>Labilithrix</taxon>
    </lineage>
</organism>
<keyword evidence="3" id="KW-1185">Reference proteome</keyword>
<sequence length="44" mass="4784">MNLAMDLAMDLHGLPPLEKALPRRSIESDAPVKRARRGAGPSPF</sequence>
<dbReference type="KEGG" id="llu:AKJ09_11215"/>
<evidence type="ECO:0000256" key="1">
    <source>
        <dbReference type="SAM" id="MobiDB-lite"/>
    </source>
</evidence>
<name>A0A0K1QFW4_9BACT</name>
<feature type="compositionally biased region" description="Basic and acidic residues" evidence="1">
    <location>
        <begin position="20"/>
        <end position="32"/>
    </location>
</feature>
<protein>
    <submittedName>
        <fullName evidence="2">Uncharacterized protein</fullName>
    </submittedName>
</protein>
<reference evidence="2 3" key="1">
    <citation type="submission" date="2015-08" db="EMBL/GenBank/DDBJ databases">
        <authorList>
            <person name="Babu N.S."/>
            <person name="Beckwith C.J."/>
            <person name="Beseler K.G."/>
            <person name="Brison A."/>
            <person name="Carone J.V."/>
            <person name="Caskin T.P."/>
            <person name="Diamond M."/>
            <person name="Durham M.E."/>
            <person name="Foxe J.M."/>
            <person name="Go M."/>
            <person name="Henderson B.A."/>
            <person name="Jones I.B."/>
            <person name="McGettigan J.A."/>
            <person name="Micheletti S.J."/>
            <person name="Nasrallah M.E."/>
            <person name="Ortiz D."/>
            <person name="Piller C.R."/>
            <person name="Privatt S.R."/>
            <person name="Schneider S.L."/>
            <person name="Sharp S."/>
            <person name="Smith T.C."/>
            <person name="Stanton J.D."/>
            <person name="Ullery H.E."/>
            <person name="Wilson R.J."/>
            <person name="Serrano M.G."/>
            <person name="Buck G."/>
            <person name="Lee V."/>
            <person name="Wang Y."/>
            <person name="Carvalho R."/>
            <person name="Voegtly L."/>
            <person name="Shi R."/>
            <person name="Duckworth R."/>
            <person name="Johnson A."/>
            <person name="Loviza R."/>
            <person name="Walstead R."/>
            <person name="Shah Z."/>
            <person name="Kiflezghi M."/>
            <person name="Wade K."/>
            <person name="Ball S.L."/>
            <person name="Bradley K.W."/>
            <person name="Asai D.J."/>
            <person name="Bowman C.A."/>
            <person name="Russell D.A."/>
            <person name="Pope W.H."/>
            <person name="Jacobs-Sera D."/>
            <person name="Hendrix R.W."/>
            <person name="Hatfull G.F."/>
        </authorList>
    </citation>
    <scope>NUCLEOTIDE SEQUENCE [LARGE SCALE GENOMIC DNA]</scope>
    <source>
        <strain evidence="2 3">DSM 27648</strain>
    </source>
</reference>